<protein>
    <submittedName>
        <fullName evidence="2">Uncharacterized protein</fullName>
    </submittedName>
</protein>
<keyword evidence="3" id="KW-1185">Reference proteome</keyword>
<organism evidence="2 3">
    <name type="scientific">Dysgonomonas termitidis</name>
    <dbReference type="NCBI Taxonomy" id="1516126"/>
    <lineage>
        <taxon>Bacteria</taxon>
        <taxon>Pseudomonadati</taxon>
        <taxon>Bacteroidota</taxon>
        <taxon>Bacteroidia</taxon>
        <taxon>Bacteroidales</taxon>
        <taxon>Dysgonomonadaceae</taxon>
        <taxon>Dysgonomonas</taxon>
    </lineage>
</organism>
<dbReference type="Proteomes" id="UP001596023">
    <property type="component" value="Unassembled WGS sequence"/>
</dbReference>
<comment type="caution">
    <text evidence="2">The sequence shown here is derived from an EMBL/GenBank/DDBJ whole genome shotgun (WGS) entry which is preliminary data.</text>
</comment>
<feature type="transmembrane region" description="Helical" evidence="1">
    <location>
        <begin position="114"/>
        <end position="137"/>
    </location>
</feature>
<keyword evidence="1" id="KW-1133">Transmembrane helix</keyword>
<sequence>MKIKGWLSNIRNAKRLYIISLIDITVLDILGNHCWNNGSGSEMNINKVIDLINSEIGIYDTDLIYKRIEYLIVLDYIEKSHDNGICISPLGRSILANQQLHISSNSSFFAYSNYIFMGIAVIIALISLFISMISILLHKI</sequence>
<keyword evidence="1" id="KW-0812">Transmembrane</keyword>
<proteinExistence type="predicted"/>
<dbReference type="EMBL" id="JBHSGN010000128">
    <property type="protein sequence ID" value="MFC4676251.1"/>
    <property type="molecule type" value="Genomic_DNA"/>
</dbReference>
<evidence type="ECO:0000256" key="1">
    <source>
        <dbReference type="SAM" id="Phobius"/>
    </source>
</evidence>
<dbReference type="RefSeq" id="WP_380000293.1">
    <property type="nucleotide sequence ID" value="NZ_JBHSGN010000128.1"/>
</dbReference>
<keyword evidence="1" id="KW-0472">Membrane</keyword>
<name>A0ABV9L2Q1_9BACT</name>
<evidence type="ECO:0000313" key="2">
    <source>
        <dbReference type="EMBL" id="MFC4676251.1"/>
    </source>
</evidence>
<evidence type="ECO:0000313" key="3">
    <source>
        <dbReference type="Proteomes" id="UP001596023"/>
    </source>
</evidence>
<gene>
    <name evidence="2" type="ORF">ACFO6W_21425</name>
</gene>
<reference evidence="3" key="1">
    <citation type="journal article" date="2019" name="Int. J. Syst. Evol. Microbiol.">
        <title>The Global Catalogue of Microorganisms (GCM) 10K type strain sequencing project: providing services to taxonomists for standard genome sequencing and annotation.</title>
        <authorList>
            <consortium name="The Broad Institute Genomics Platform"/>
            <consortium name="The Broad Institute Genome Sequencing Center for Infectious Disease"/>
            <person name="Wu L."/>
            <person name="Ma J."/>
        </authorList>
    </citation>
    <scope>NUCLEOTIDE SEQUENCE [LARGE SCALE GENOMIC DNA]</scope>
    <source>
        <strain evidence="3">CCUG 66188</strain>
    </source>
</reference>
<accession>A0ABV9L2Q1</accession>